<dbReference type="EMBL" id="JAMOIL010000039">
    <property type="protein sequence ID" value="MCM0622571.1"/>
    <property type="molecule type" value="Genomic_DNA"/>
</dbReference>
<dbReference type="Proteomes" id="UP001139485">
    <property type="component" value="Unassembled WGS sequence"/>
</dbReference>
<evidence type="ECO:0000313" key="1">
    <source>
        <dbReference type="EMBL" id="MCM0622571.1"/>
    </source>
</evidence>
<dbReference type="AlphaFoldDB" id="A0A9X2DAX3"/>
<comment type="caution">
    <text evidence="1">The sequence shown here is derived from an EMBL/GenBank/DDBJ whole genome shotgun (WGS) entry which is preliminary data.</text>
</comment>
<keyword evidence="2" id="KW-1185">Reference proteome</keyword>
<accession>A0A9X2DAX3</accession>
<sequence>MTATGLALPTHLPEPKQVKDLFTDLLDRAVELKPGPPFAVSPSYPASVASFVDDRLVVRAVVALDLPLSAHLGSALSLVPASGAEAAIEDGALPDSTAEGLQEVFNVMASLFNTEETAHVKLYQAHCSGQPLPHEARARTQILGRREDYLVDVSGYGSGRLAVVLC</sequence>
<reference evidence="1" key="1">
    <citation type="submission" date="2022-05" db="EMBL/GenBank/DDBJ databases">
        <authorList>
            <person name="Tuo L."/>
        </authorList>
    </citation>
    <scope>NUCLEOTIDE SEQUENCE</scope>
    <source>
        <strain evidence="1">BSK12Z-4</strain>
    </source>
</reference>
<name>A0A9X2DAX3_9ACTN</name>
<protein>
    <submittedName>
        <fullName evidence="1">Uncharacterized protein</fullName>
    </submittedName>
</protein>
<evidence type="ECO:0000313" key="2">
    <source>
        <dbReference type="Proteomes" id="UP001139485"/>
    </source>
</evidence>
<organism evidence="1 2">
    <name type="scientific">Nocardioides bruguierae</name>
    <dbReference type="NCBI Taxonomy" id="2945102"/>
    <lineage>
        <taxon>Bacteria</taxon>
        <taxon>Bacillati</taxon>
        <taxon>Actinomycetota</taxon>
        <taxon>Actinomycetes</taxon>
        <taxon>Propionibacteriales</taxon>
        <taxon>Nocardioidaceae</taxon>
        <taxon>Nocardioides</taxon>
    </lineage>
</organism>
<dbReference type="RefSeq" id="WP_250057758.1">
    <property type="nucleotide sequence ID" value="NZ_JAMJPH010000040.1"/>
</dbReference>
<gene>
    <name evidence="1" type="ORF">M8330_19975</name>
</gene>
<proteinExistence type="predicted"/>